<gene>
    <name evidence="2" type="ORF">RRG08_011708</name>
</gene>
<name>A0AAE1E6V4_9GAST</name>
<evidence type="ECO:0000313" key="2">
    <source>
        <dbReference type="EMBL" id="KAK3796112.1"/>
    </source>
</evidence>
<feature type="chain" id="PRO_5042062535" evidence="1">
    <location>
        <begin position="18"/>
        <end position="135"/>
    </location>
</feature>
<dbReference type="AlphaFoldDB" id="A0AAE1E6V4"/>
<sequence>MASVIVKLMTIMIKIMALNPCDPTEVNPHEVSTARTVIHNRNLSQPPEPVVVSNGDDKYLNPDGTVCSKSFSVVEDDVDNVVEDFDAAATLEEEGKKTPIILSVFWLTENSFKVLLVTEETKIYDGASVSVRCPQ</sequence>
<protein>
    <submittedName>
        <fullName evidence="2">Uncharacterized protein</fullName>
    </submittedName>
</protein>
<dbReference type="Proteomes" id="UP001283361">
    <property type="component" value="Unassembled WGS sequence"/>
</dbReference>
<feature type="signal peptide" evidence="1">
    <location>
        <begin position="1"/>
        <end position="17"/>
    </location>
</feature>
<evidence type="ECO:0000256" key="1">
    <source>
        <dbReference type="SAM" id="SignalP"/>
    </source>
</evidence>
<comment type="caution">
    <text evidence="2">The sequence shown here is derived from an EMBL/GenBank/DDBJ whole genome shotgun (WGS) entry which is preliminary data.</text>
</comment>
<keyword evidence="1" id="KW-0732">Signal</keyword>
<proteinExistence type="predicted"/>
<accession>A0AAE1E6V4</accession>
<organism evidence="2 3">
    <name type="scientific">Elysia crispata</name>
    <name type="common">lettuce slug</name>
    <dbReference type="NCBI Taxonomy" id="231223"/>
    <lineage>
        <taxon>Eukaryota</taxon>
        <taxon>Metazoa</taxon>
        <taxon>Spiralia</taxon>
        <taxon>Lophotrochozoa</taxon>
        <taxon>Mollusca</taxon>
        <taxon>Gastropoda</taxon>
        <taxon>Heterobranchia</taxon>
        <taxon>Euthyneura</taxon>
        <taxon>Panpulmonata</taxon>
        <taxon>Sacoglossa</taxon>
        <taxon>Placobranchoidea</taxon>
        <taxon>Plakobranchidae</taxon>
        <taxon>Elysia</taxon>
    </lineage>
</organism>
<reference evidence="2" key="1">
    <citation type="journal article" date="2023" name="G3 (Bethesda)">
        <title>A reference genome for the long-term kleptoplast-retaining sea slug Elysia crispata morphotype clarki.</title>
        <authorList>
            <person name="Eastman K.E."/>
            <person name="Pendleton A.L."/>
            <person name="Shaikh M.A."/>
            <person name="Suttiyut T."/>
            <person name="Ogas R."/>
            <person name="Tomko P."/>
            <person name="Gavelis G."/>
            <person name="Widhalm J.R."/>
            <person name="Wisecaver J.H."/>
        </authorList>
    </citation>
    <scope>NUCLEOTIDE SEQUENCE</scope>
    <source>
        <strain evidence="2">ECLA1</strain>
    </source>
</reference>
<dbReference type="EMBL" id="JAWDGP010000927">
    <property type="protein sequence ID" value="KAK3796112.1"/>
    <property type="molecule type" value="Genomic_DNA"/>
</dbReference>
<keyword evidence="3" id="KW-1185">Reference proteome</keyword>
<evidence type="ECO:0000313" key="3">
    <source>
        <dbReference type="Proteomes" id="UP001283361"/>
    </source>
</evidence>